<evidence type="ECO:0000259" key="4">
    <source>
        <dbReference type="PROSITE" id="PS50102"/>
    </source>
</evidence>
<keyword evidence="6" id="KW-1185">Reference proteome</keyword>
<protein>
    <submittedName>
        <fullName evidence="5">Myelin expression factor 2-like protein</fullName>
    </submittedName>
</protein>
<dbReference type="GO" id="GO:0003729">
    <property type="term" value="F:mRNA binding"/>
    <property type="evidence" value="ECO:0007669"/>
    <property type="project" value="TreeGrafter"/>
</dbReference>
<dbReference type="GO" id="GO:0005737">
    <property type="term" value="C:cytoplasm"/>
    <property type="evidence" value="ECO:0007669"/>
    <property type="project" value="TreeGrafter"/>
</dbReference>
<evidence type="ECO:0000313" key="6">
    <source>
        <dbReference type="Proteomes" id="UP000288716"/>
    </source>
</evidence>
<accession>A0A443SVL2</accession>
<sequence length="543" mass="59506">MEAFEDLKERSNGREEKRDSRDGRSSRRRSRSPVDRRNRGESRASRRVYVANVPFDVKWSDLKDLFRDKIGNVSYCQLFEDENGRSRGCGLVEFQDGASAKKAIEILHRYNYRNRELVVKEDLDCERDRYGRLILPSSKSSRDKDRDRESDLYDNRSVYNNMQNVPQINSWNTYGLSPQFLESLGISCPLNNRVFVANLDYKVGEKKLEEIFRLAGKVLRVRLYTDSSGTSKGHGTVEFEHPVEAVQAISMFHNQKLYGRPMSIRMDKYECEEMPEVLPSKLPSGLEGIGKGLGIGGQPLNIGKSLLNTSLAPPPQVTPVQPPQQAQVPVANSALSALGSLAGSLSQIPSLAQSGLNQIASAAPPVSASSALGAPSLNIQGFERSLGSLGGATSLGGLGSGGVGVGLSSLANTAQNVLAAAASLTGSSSLAGVNSALGLASQPTANPGNLSVYSTYEREFRDDKYRNPAPLSDTVVVRNLPANFSWQNLRDRFNEIGEVRYAELKSRGSALVRFHSERDAQRAVDLMNGIRVDNRPIEVSLYF</sequence>
<dbReference type="VEuPathDB" id="VectorBase:LDEU000480"/>
<feature type="domain" description="RRM" evidence="4">
    <location>
        <begin position="473"/>
        <end position="543"/>
    </location>
</feature>
<dbReference type="CDD" id="cd12386">
    <property type="entry name" value="RRM2_hnRNPM_like"/>
    <property type="match status" value="1"/>
</dbReference>
<organism evidence="5 6">
    <name type="scientific">Leptotrombidium deliense</name>
    <dbReference type="NCBI Taxonomy" id="299467"/>
    <lineage>
        <taxon>Eukaryota</taxon>
        <taxon>Metazoa</taxon>
        <taxon>Ecdysozoa</taxon>
        <taxon>Arthropoda</taxon>
        <taxon>Chelicerata</taxon>
        <taxon>Arachnida</taxon>
        <taxon>Acari</taxon>
        <taxon>Acariformes</taxon>
        <taxon>Trombidiformes</taxon>
        <taxon>Prostigmata</taxon>
        <taxon>Anystina</taxon>
        <taxon>Parasitengona</taxon>
        <taxon>Trombiculoidea</taxon>
        <taxon>Trombiculidae</taxon>
        <taxon>Leptotrombidium</taxon>
    </lineage>
</organism>
<feature type="compositionally biased region" description="Basic and acidic residues" evidence="3">
    <location>
        <begin position="32"/>
        <end position="43"/>
    </location>
</feature>
<proteinExistence type="predicted"/>
<keyword evidence="1 2" id="KW-0694">RNA-binding</keyword>
<feature type="region of interest" description="Disordered" evidence="3">
    <location>
        <begin position="1"/>
        <end position="43"/>
    </location>
</feature>
<dbReference type="OrthoDB" id="610462at2759"/>
<dbReference type="SUPFAM" id="SSF54928">
    <property type="entry name" value="RNA-binding domain, RBD"/>
    <property type="match status" value="3"/>
</dbReference>
<dbReference type="Pfam" id="PF00076">
    <property type="entry name" value="RRM_1"/>
    <property type="match status" value="3"/>
</dbReference>
<name>A0A443SVL2_9ACAR</name>
<dbReference type="PANTHER" id="PTHR23003:SF3">
    <property type="entry name" value="FI21236P1-RELATED"/>
    <property type="match status" value="1"/>
</dbReference>
<dbReference type="InterPro" id="IPR035979">
    <property type="entry name" value="RBD_domain_sf"/>
</dbReference>
<feature type="compositionally biased region" description="Basic and acidic residues" evidence="3">
    <location>
        <begin position="1"/>
        <end position="25"/>
    </location>
</feature>
<gene>
    <name evidence="5" type="ORF">B4U80_02251</name>
</gene>
<comment type="caution">
    <text evidence="5">The sequence shown here is derived from an EMBL/GenBank/DDBJ whole genome shotgun (WGS) entry which is preliminary data.</text>
</comment>
<evidence type="ECO:0000256" key="1">
    <source>
        <dbReference type="ARBA" id="ARBA00022884"/>
    </source>
</evidence>
<dbReference type="InterPro" id="IPR000504">
    <property type="entry name" value="RRM_dom"/>
</dbReference>
<dbReference type="Gene3D" id="3.30.70.330">
    <property type="match status" value="3"/>
</dbReference>
<feature type="domain" description="RRM" evidence="4">
    <location>
        <begin position="192"/>
        <end position="269"/>
    </location>
</feature>
<dbReference type="AlphaFoldDB" id="A0A443SVL2"/>
<feature type="domain" description="RRM" evidence="4">
    <location>
        <begin position="46"/>
        <end position="124"/>
    </location>
</feature>
<dbReference type="Proteomes" id="UP000288716">
    <property type="component" value="Unassembled WGS sequence"/>
</dbReference>
<reference evidence="5 6" key="1">
    <citation type="journal article" date="2018" name="Gigascience">
        <title>Genomes of trombidid mites reveal novel predicted allergens and laterally-transferred genes associated with secondary metabolism.</title>
        <authorList>
            <person name="Dong X."/>
            <person name="Chaisiri K."/>
            <person name="Xia D."/>
            <person name="Armstrong S.D."/>
            <person name="Fang Y."/>
            <person name="Donnelly M.J."/>
            <person name="Kadowaki T."/>
            <person name="McGarry J.W."/>
            <person name="Darby A.C."/>
            <person name="Makepeace B.L."/>
        </authorList>
    </citation>
    <scope>NUCLEOTIDE SEQUENCE [LARGE SCALE GENOMIC DNA]</scope>
    <source>
        <strain evidence="5">UoL-UT</strain>
    </source>
</reference>
<dbReference type="InterPro" id="IPR050374">
    <property type="entry name" value="RRT5_SRSF_SR"/>
</dbReference>
<evidence type="ECO:0000256" key="3">
    <source>
        <dbReference type="SAM" id="MobiDB-lite"/>
    </source>
</evidence>
<dbReference type="PANTHER" id="PTHR23003">
    <property type="entry name" value="RNA RECOGNITION MOTIF RRM DOMAIN CONTAINING PROTEIN"/>
    <property type="match status" value="1"/>
</dbReference>
<evidence type="ECO:0000313" key="5">
    <source>
        <dbReference type="EMBL" id="RWS31562.1"/>
    </source>
</evidence>
<dbReference type="GO" id="GO:0005634">
    <property type="term" value="C:nucleus"/>
    <property type="evidence" value="ECO:0007669"/>
    <property type="project" value="TreeGrafter"/>
</dbReference>
<dbReference type="EMBL" id="NCKV01000130">
    <property type="protein sequence ID" value="RWS31562.1"/>
    <property type="molecule type" value="Genomic_DNA"/>
</dbReference>
<dbReference type="PROSITE" id="PS50102">
    <property type="entry name" value="RRM"/>
    <property type="match status" value="3"/>
</dbReference>
<evidence type="ECO:0000256" key="2">
    <source>
        <dbReference type="PROSITE-ProRule" id="PRU00176"/>
    </source>
</evidence>
<dbReference type="SMART" id="SM00360">
    <property type="entry name" value="RRM"/>
    <property type="match status" value="3"/>
</dbReference>
<dbReference type="InterPro" id="IPR012677">
    <property type="entry name" value="Nucleotide-bd_a/b_plait_sf"/>
</dbReference>
<dbReference type="STRING" id="299467.A0A443SVL2"/>